<dbReference type="PIRSF" id="PIRSF018968">
    <property type="entry name" value="ABC_permease_BceB"/>
    <property type="match status" value="1"/>
</dbReference>
<evidence type="ECO:0000259" key="7">
    <source>
        <dbReference type="Pfam" id="PF02687"/>
    </source>
</evidence>
<dbReference type="PANTHER" id="PTHR46795:SF3">
    <property type="entry name" value="ABC TRANSPORTER PERMEASE"/>
    <property type="match status" value="1"/>
</dbReference>
<feature type="transmembrane region" description="Helical" evidence="6">
    <location>
        <begin position="486"/>
        <end position="515"/>
    </location>
</feature>
<feature type="transmembrane region" description="Helical" evidence="6">
    <location>
        <begin position="202"/>
        <end position="223"/>
    </location>
</feature>
<evidence type="ECO:0000256" key="2">
    <source>
        <dbReference type="ARBA" id="ARBA00022475"/>
    </source>
</evidence>
<evidence type="ECO:0000256" key="6">
    <source>
        <dbReference type="PIRNR" id="PIRNR018968"/>
    </source>
</evidence>
<dbReference type="InterPro" id="IPR052536">
    <property type="entry name" value="ABC-4_Integral_Memb_Prot"/>
</dbReference>
<comment type="similarity">
    <text evidence="6">Belongs to the ABC-4 integral membrane protein family.</text>
</comment>
<keyword evidence="2 6" id="KW-1003">Cell membrane</keyword>
<dbReference type="PANTHER" id="PTHR46795">
    <property type="entry name" value="ABC TRANSPORTER PERMEASE-RELATED-RELATED"/>
    <property type="match status" value="1"/>
</dbReference>
<dbReference type="EMBL" id="JBHTOH010000009">
    <property type="protein sequence ID" value="MFD1410166.1"/>
    <property type="molecule type" value="Genomic_DNA"/>
</dbReference>
<gene>
    <name evidence="8" type="ORF">ACFQ4R_00790</name>
</gene>
<feature type="transmembrane region" description="Helical" evidence="6">
    <location>
        <begin position="580"/>
        <end position="601"/>
    </location>
</feature>
<feature type="transmembrane region" description="Helical" evidence="6">
    <location>
        <begin position="57"/>
        <end position="81"/>
    </location>
</feature>
<evidence type="ECO:0000313" key="9">
    <source>
        <dbReference type="Proteomes" id="UP001597191"/>
    </source>
</evidence>
<protein>
    <submittedName>
        <fullName evidence="8">FtsX-like permease family protein</fullName>
    </submittedName>
</protein>
<sequence>MLSKLALSGIKSRLKDYLVLFSGLIVAAATFYMFMALATNQDFLGKNSMIGAANTSIVFIFGAILLAIITLVYLVYANSFLLNMRQRDYGMFMMLGAKTSKIAQLIFMETFVLGTVATLVGSLIGTGLAQIVAQLLVQQLGLKLQHFNAFYLPAFLITIAFFIVLFILAAIWNSRKLIKAPVLKLLHSADQPARMAVKTGRLAVQAILGVILLAVGYWAMAAIKQLQLLAIPVALVTIVLGSYFTFNATFIWIIQFLKKNKNFALKGLRNFTLSQLSFRIHDYTRMLAMISILFALALGAITVGLGFRNDMSAVTSASTPYDLKLYTTNQAIDQQVAKLNTTSKTAYSFKKVGKKYYYNIAEFEKTPMYYMHYSGSTGEITLPTLQRYQAKDYQNVKQDSPAFDSAYRELRVDDNYEDLPNYAFVDQTKFDQVTAPTKQVVLIRVKDFGKDRQRIGKIESLQAQALPAYKEILSNSKYASAMMATALYSGMIFMGFFLGISFLAMLASCLMFKILSGAYSDVRRYDMLNKMGTRSQVLRRSVAKEIGILYALPGALGVIHVLFGLQLFKILMVNPYHGIWLPFLIFIVLYGLYYWITVLLYRGIVIPKVEIDK</sequence>
<proteinExistence type="inferred from homology"/>
<keyword evidence="9" id="KW-1185">Reference proteome</keyword>
<evidence type="ECO:0000256" key="3">
    <source>
        <dbReference type="ARBA" id="ARBA00022692"/>
    </source>
</evidence>
<feature type="domain" description="ABC3 transporter permease C-terminal" evidence="7">
    <location>
        <begin position="61"/>
        <end position="181"/>
    </location>
</feature>
<evidence type="ECO:0000256" key="4">
    <source>
        <dbReference type="ARBA" id="ARBA00022989"/>
    </source>
</evidence>
<dbReference type="Pfam" id="PF02687">
    <property type="entry name" value="FtsX"/>
    <property type="match status" value="1"/>
</dbReference>
<feature type="transmembrane region" description="Helical" evidence="6">
    <location>
        <begin position="149"/>
        <end position="172"/>
    </location>
</feature>
<dbReference type="RefSeq" id="WP_125648316.1">
    <property type="nucleotide sequence ID" value="NZ_JBHTOH010000009.1"/>
</dbReference>
<dbReference type="InterPro" id="IPR003838">
    <property type="entry name" value="ABC3_permease_C"/>
</dbReference>
<evidence type="ECO:0000256" key="5">
    <source>
        <dbReference type="ARBA" id="ARBA00023136"/>
    </source>
</evidence>
<feature type="transmembrane region" description="Helical" evidence="6">
    <location>
        <begin position="102"/>
        <end position="129"/>
    </location>
</feature>
<keyword evidence="3 6" id="KW-0812">Transmembrane</keyword>
<evidence type="ECO:0000313" key="8">
    <source>
        <dbReference type="EMBL" id="MFD1410166.1"/>
    </source>
</evidence>
<keyword evidence="4 6" id="KW-1133">Transmembrane helix</keyword>
<feature type="transmembrane region" description="Helical" evidence="6">
    <location>
        <begin position="17"/>
        <end position="37"/>
    </location>
</feature>
<evidence type="ECO:0000256" key="1">
    <source>
        <dbReference type="ARBA" id="ARBA00004651"/>
    </source>
</evidence>
<dbReference type="Proteomes" id="UP001597191">
    <property type="component" value="Unassembled WGS sequence"/>
</dbReference>
<reference evidence="9" key="1">
    <citation type="journal article" date="2019" name="Int. J. Syst. Evol. Microbiol.">
        <title>The Global Catalogue of Microorganisms (GCM) 10K type strain sequencing project: providing services to taxonomists for standard genome sequencing and annotation.</title>
        <authorList>
            <consortium name="The Broad Institute Genomics Platform"/>
            <consortium name="The Broad Institute Genome Sequencing Center for Infectious Disease"/>
            <person name="Wu L."/>
            <person name="Ma J."/>
        </authorList>
    </citation>
    <scope>NUCLEOTIDE SEQUENCE [LARGE SCALE GENOMIC DNA]</scope>
    <source>
        <strain evidence="9">CCM 8937</strain>
    </source>
</reference>
<name>A0ABW4BK08_9LACO</name>
<keyword evidence="6" id="KW-0813">Transport</keyword>
<feature type="transmembrane region" description="Helical" evidence="6">
    <location>
        <begin position="548"/>
        <end position="568"/>
    </location>
</feature>
<feature type="transmembrane region" description="Helical" evidence="6">
    <location>
        <begin position="229"/>
        <end position="254"/>
    </location>
</feature>
<feature type="transmembrane region" description="Helical" evidence="6">
    <location>
        <begin position="286"/>
        <end position="307"/>
    </location>
</feature>
<dbReference type="InterPro" id="IPR027022">
    <property type="entry name" value="ABC_permease_BceB-typ"/>
</dbReference>
<accession>A0ABW4BK08</accession>
<comment type="subcellular location">
    <subcellularLocation>
        <location evidence="1 6">Cell membrane</location>
        <topology evidence="1 6">Multi-pass membrane protein</topology>
    </subcellularLocation>
</comment>
<comment type="caution">
    <text evidence="8">The sequence shown here is derived from an EMBL/GenBank/DDBJ whole genome shotgun (WGS) entry which is preliminary data.</text>
</comment>
<organism evidence="8 9">
    <name type="scientific">Lapidilactobacillus gannanensis</name>
    <dbReference type="NCBI Taxonomy" id="2486002"/>
    <lineage>
        <taxon>Bacteria</taxon>
        <taxon>Bacillati</taxon>
        <taxon>Bacillota</taxon>
        <taxon>Bacilli</taxon>
        <taxon>Lactobacillales</taxon>
        <taxon>Lactobacillaceae</taxon>
        <taxon>Lapidilactobacillus</taxon>
    </lineage>
</organism>
<keyword evidence="5 6" id="KW-0472">Membrane</keyword>